<sequence length="604" mass="67953">MASTYPTKEEALVVAAAEELMVKTMARYDPSHDAFHVQRVRRNALHLARAVSMGLSEDKRPDLLTVELAALLHDVLDKKYVSAEEAADPYAFFLPFFEKTASESGLDLVKDGRARLITRIVENVSWSTEKKLIAAGKIDDWYRNCVELHCVQDADRLDAIGAFGILRCAAYSAATNHALHTPEGDPAHESSAIQHFHDKLLHIKDRLKTEPGKRLADKRHKLMLDFLQAVEDETQRFIDLHWHTQHTELPYQDRNYYERLSDGESRMLKTIMSTLSCTTNSSELWRCEGNNNIDTNIISEIPAKCQENKRAKVDDEGQRAGRRFRPDGTPIWGQRQIDGPGVWVTCVKGKERQTVGELYDLFESLANELWPQESAPSANVEENSDEEDGGAEDLEKQIAKEVESMKRPRKETRFANCQTNTPCVVFISCKPPVDPVKLVTTHVENVMRTGVTHTRFTQRLTPVAGTSVANVPEIQALCGRLVREALAAEPDKKFTYKIELRMRNHNTLKRDTLIPEIAKCVPEGHTVSLDNPELFILVEVFKSVCGISVVKDYYKLHKFNVMEIANAKNLSEEGADSRVQAEKNKVATAEKSNVSSAAGSEEKS</sequence>
<evidence type="ECO:0000313" key="1">
    <source>
        <dbReference type="EMBL" id="KAJ2981676.1"/>
    </source>
</evidence>
<accession>A0ACC1NS37</accession>
<name>A0ACC1NS37_9APHY</name>
<comment type="caution">
    <text evidence="1">The sequence shown here is derived from an EMBL/GenBank/DDBJ whole genome shotgun (WGS) entry which is preliminary data.</text>
</comment>
<dbReference type="EMBL" id="JANSHE010004032">
    <property type="protein sequence ID" value="KAJ2981676.1"/>
    <property type="molecule type" value="Genomic_DNA"/>
</dbReference>
<evidence type="ECO:0000313" key="2">
    <source>
        <dbReference type="Proteomes" id="UP001144978"/>
    </source>
</evidence>
<dbReference type="Proteomes" id="UP001144978">
    <property type="component" value="Unassembled WGS sequence"/>
</dbReference>
<keyword evidence="2" id="KW-1185">Reference proteome</keyword>
<gene>
    <name evidence="1" type="ORF">NUW54_g10839</name>
</gene>
<proteinExistence type="predicted"/>
<reference evidence="1" key="1">
    <citation type="submission" date="2022-08" db="EMBL/GenBank/DDBJ databases">
        <title>Genome Sequence of Pycnoporus sanguineus.</title>
        <authorList>
            <person name="Buettner E."/>
        </authorList>
    </citation>
    <scope>NUCLEOTIDE SEQUENCE</scope>
    <source>
        <strain evidence="1">CG-C14</strain>
    </source>
</reference>
<organism evidence="1 2">
    <name type="scientific">Trametes sanguinea</name>
    <dbReference type="NCBI Taxonomy" id="158606"/>
    <lineage>
        <taxon>Eukaryota</taxon>
        <taxon>Fungi</taxon>
        <taxon>Dikarya</taxon>
        <taxon>Basidiomycota</taxon>
        <taxon>Agaricomycotina</taxon>
        <taxon>Agaricomycetes</taxon>
        <taxon>Polyporales</taxon>
        <taxon>Polyporaceae</taxon>
        <taxon>Trametes</taxon>
    </lineage>
</organism>
<protein>
    <submittedName>
        <fullName evidence="1">Uncharacterized protein</fullName>
    </submittedName>
</protein>